<dbReference type="PANTHER" id="PTHR15678">
    <property type="entry name" value="ANTIGEN MLAA-22-RELATED"/>
    <property type="match status" value="1"/>
</dbReference>
<evidence type="ECO:0000256" key="1">
    <source>
        <dbReference type="SAM" id="MobiDB-lite"/>
    </source>
</evidence>
<organism evidence="5">
    <name type="scientific">Schistocephalus solidus</name>
    <name type="common">Tapeworm</name>
    <dbReference type="NCBI Taxonomy" id="70667"/>
    <lineage>
        <taxon>Eukaryota</taxon>
        <taxon>Metazoa</taxon>
        <taxon>Spiralia</taxon>
        <taxon>Lophotrochozoa</taxon>
        <taxon>Platyhelminthes</taxon>
        <taxon>Cestoda</taxon>
        <taxon>Eucestoda</taxon>
        <taxon>Diphyllobothriidea</taxon>
        <taxon>Diphyllobothriidae</taxon>
        <taxon>Schistocephalus</taxon>
    </lineage>
</organism>
<proteinExistence type="predicted"/>
<accession>A0A183T0R1</accession>
<protein>
    <submittedName>
        <fullName evidence="5">Fmp27_GFWDK domain-containing protein</fullName>
    </submittedName>
</protein>
<dbReference type="InterPro" id="IPR019441">
    <property type="entry name" value="FMP27/BLTP2/Hobbit_GFWDK_RBG"/>
</dbReference>
<name>A0A183T0R1_SCHSO</name>
<dbReference type="OrthoDB" id="1562405at2759"/>
<feature type="region of interest" description="Disordered" evidence="1">
    <location>
        <begin position="1974"/>
        <end position="1996"/>
    </location>
</feature>
<evidence type="ECO:0000313" key="3">
    <source>
        <dbReference type="EMBL" id="VDL96444.1"/>
    </source>
</evidence>
<dbReference type="PANTHER" id="PTHR15678:SF6">
    <property type="entry name" value="BRIDGE-LIKE LIPID TRANSFER PROTEIN FAMILY MEMBER 2"/>
    <property type="match status" value="1"/>
</dbReference>
<dbReference type="WBParaSite" id="SSLN_0001043501-mRNA-1">
    <property type="protein sequence ID" value="SSLN_0001043501-mRNA-1"/>
    <property type="gene ID" value="SSLN_0001043501"/>
</dbReference>
<dbReference type="EMBL" id="UYSU01035624">
    <property type="protein sequence ID" value="VDL96444.1"/>
    <property type="molecule type" value="Genomic_DNA"/>
</dbReference>
<feature type="domain" description="FMP27/BLTP2/Hobbit GFWDK motif-containing RBG unit" evidence="2">
    <location>
        <begin position="799"/>
        <end position="932"/>
    </location>
</feature>
<evidence type="ECO:0000259" key="2">
    <source>
        <dbReference type="SMART" id="SM01214"/>
    </source>
</evidence>
<feature type="region of interest" description="Disordered" evidence="1">
    <location>
        <begin position="2136"/>
        <end position="2204"/>
    </location>
</feature>
<dbReference type="Proteomes" id="UP000275846">
    <property type="component" value="Unassembled WGS sequence"/>
</dbReference>
<feature type="region of interest" description="Disordered" evidence="1">
    <location>
        <begin position="1306"/>
        <end position="1325"/>
    </location>
</feature>
<dbReference type="InterPro" id="IPR045167">
    <property type="entry name" value="Hobbit"/>
</dbReference>
<dbReference type="SMART" id="SM01214">
    <property type="entry name" value="Fmp27_GFWDK"/>
    <property type="match status" value="1"/>
</dbReference>
<sequence length="2381" mass="264398">MNQTTTNMEPLQNLDPQRSSLLRDSVDAQKQLVAYFQLCYLSLTSGLDHDLAVAATQASVEKLEFYWQVLPEFSDAILTIVEPSSSLSYSLNEMTFLTKLSNALRFLFTPAPSSRCPPIGDQVYSSGAETTFKPGFWQLQDRRVRLAFSLKKRPVGTADAIAVETKDARVSALSLLLLPQKPAPALLLSVGSIYLEVDIPSPGEAPTSAGKSPCAHCPLSAKFSSELDFQTRARIGLDLEFCHLKTLKQLAAPPSTKASSPLLAYFARKSSSLERHVYGDLLILNDFSLWCHNQTIGFRASNLQGELSSNVACALWPLLPEHPPQKNRHHAFPNVNLRGWKLDGCLERLHLFFVSSRGPFIKLGVEAIQCLASPVPRCSPSRSTSRTSVHAAVPSKSEHRLAYFELSLSKSWCGYAGKLTGDEVGEIRLEPPPPPPSQARTETAEGRFCFFSLPPFQVSCFGSEKFAWYICLHNSAATEIVFESPNAAHELSLVILDLNILINRTSGRRELQALSMVISCDKHNIFLFQVGISIIYDLLAVVPSLSDIGLFVILFCQKIALLWNPPADAHRKWAVGLSAQLNSSIEFHIDHLRATFPYKYNFYACYDEFLKMRKMSNLLTSEGSNLFEDINNLSGLSAHVKESEPGLRRDLILRLKKFTLELKDDPFECKLCDDFVVLLDEYVEQQKRLTSMRTQLENAAKEGMRLSELQRADEYIARLRRFYVGYEMADDLFTWRMENVCLQALTDPLLIGPANVLRHLREMDSVSPWGDDVLFTDFLQCWCRMIQLNLGRCSFNLRDYPKPLLNITGLSLTGRLGFASRKADWLGQQDYLVEPGPPWPSLTVVRHMTPNKFFYDFNADMRELSVCYGANWEPTFAWLNLRLDDIRRTSQDPSKPPLGWWDRIRLNYHGRLFFACGRMVWLYPTSLDPYNSVEFLTWQWSHVTVTWLPGQIDIRGDLDVFFQTASKYDGVCPLLRFPELIFRVDLDWLSHGNQYDHLSVKPVNPARLGHIPSAVSSSCVTLLLHAMRDCRNAVFSSLKVPHDSFKQFRGNRLNLRISFLAQEVHNDTRPRCFIYTNVLKLFDRLKMCLTRVSRPIRKGAVFSCIKPKKPLFGQLLQNIEVLLQLPSLDITYWVSYAKRMGLHIQAGEISCSGCLQLHVEGETEVPLPASLPSVLPLPPSVFILPPRDTLYYHRGLCRRPPTSWSCLKASATALNCRIWLQHSDTQTAIEFLGSTAASRLSGTEERPDSAFVAEFDLPQDYKITTAFPPNTEFIIVSLVRFERACPVPLPFDCTVRVRIPRGCEALNSSTAGTRDDSTAYPNSAPSLERKLSVSASLEENSAARRRFSRFVLTHEDLQPVNRVEVREFRMRWNEENRNLVYSMMNMYNHAQTLKKNLSAQALKSISLQPGVYSEHGAMVARTGGPQFRGVSETDDVDGRRFPSLWPTTLCSADATTSPEESEVIYSRPQSPTRAQRQDGGNGSVDGCSSAQRLVDTATGPVDGGSLCEQGSATPPTRLTDIPMLAQLVEEAETAKFYAYCEEVMLKPTEFSGYLIVSAAKARLDLLEHPPVWRDARLLAKFSLVGQMDCMQYYATVGQVRADTAGSYRSLSHLCTGPCLTQLDASTPDQWLSTADVSDWSHLGTEFSQDALSGRPEVVGSGHAVGGIVNAACDPTIEEVARDGGGCGGGGTAAVRRPIQLQRMVGRCACQFFYVTYNPVDPASLPPPQMVPPLRSGMSWPNCTESDHISRRMCNVETEPGMVPFYVCLFACSSDRNPKAEKIACTQPLEETEIMQNPEGANTFTLLHRTLNMCTNSMQYNMVFDIVNDLLLYVEPQQKERSERNRVGLSLLDEPQLKVAILRDQESLRSMVNYQRQSERELWSMLREVDQKLHGLSTAVRPSAQTSCRFPPPVSTESAGAALLARFDAGELPPALAHDLSNILQGLSCLLKFAYTPEHGCGALPLIGPVSSPSRADCSSDTPSATASLQDAAGSVQPPAEIVRRDEVCFEHAHWRMTENDGQIGLADVELRGYIYARTHRRDDSGSHWCELGWVRVSSLAPNSFYKEVLVPDTSSDHYTGGPVLRIYCTQRPPVGAIAVCEVMEISIAPFVLQVSKHFYNLMMPFFFPDRAPDANTTTGDRTTEDGASGVLPVVPSKVDITPVPNDSALSRAERLPDAADADSSRSFNTTRREKSKKNLPRILPSPISDISHSAYGTGSRFSRFRNRKDRLDVPVSAASPENPPPTGIEIGQADLTVDDVLSNHGEGLGVELVIPQDSSGTAATSLAPSHASFTDKLSRPLSDKAGSVASSSTAADRPRGQFPAPSSAAQEVFASASTVGFGGQSVKAASTAIAPLDAVEVMRVGFTKNRHPLLLCYAMRC</sequence>
<evidence type="ECO:0000313" key="5">
    <source>
        <dbReference type="WBParaSite" id="SSLN_0001043501-mRNA-1"/>
    </source>
</evidence>
<reference evidence="5" key="1">
    <citation type="submission" date="2016-06" db="UniProtKB">
        <authorList>
            <consortium name="WormBaseParasite"/>
        </authorList>
    </citation>
    <scope>IDENTIFICATION</scope>
</reference>
<keyword evidence="4" id="KW-1185">Reference proteome</keyword>
<dbReference type="STRING" id="70667.A0A183T0R1"/>
<feature type="compositionally biased region" description="Polar residues" evidence="1">
    <location>
        <begin position="1974"/>
        <end position="1988"/>
    </location>
</feature>
<feature type="region of interest" description="Disordered" evidence="1">
    <location>
        <begin position="1450"/>
        <end position="1488"/>
    </location>
</feature>
<feature type="region of interest" description="Disordered" evidence="1">
    <location>
        <begin position="2280"/>
        <end position="2325"/>
    </location>
</feature>
<evidence type="ECO:0000313" key="4">
    <source>
        <dbReference type="Proteomes" id="UP000275846"/>
    </source>
</evidence>
<dbReference type="Pfam" id="PF10344">
    <property type="entry name" value="Hobbit"/>
    <property type="match status" value="4"/>
</dbReference>
<reference evidence="3 4" key="2">
    <citation type="submission" date="2018-11" db="EMBL/GenBank/DDBJ databases">
        <authorList>
            <consortium name="Pathogen Informatics"/>
        </authorList>
    </citation>
    <scope>NUCLEOTIDE SEQUENCE [LARGE SCALE GENOMIC DNA]</scope>
    <source>
        <strain evidence="3 4">NST_G2</strain>
    </source>
</reference>
<gene>
    <name evidence="3" type="ORF">SSLN_LOCUS10059</name>
</gene>